<gene>
    <name evidence="1" type="ORF">P153DRAFT_281759</name>
</gene>
<dbReference type="OrthoDB" id="20872at2759"/>
<organism evidence="1 2">
    <name type="scientific">Dothidotthia symphoricarpi CBS 119687</name>
    <dbReference type="NCBI Taxonomy" id="1392245"/>
    <lineage>
        <taxon>Eukaryota</taxon>
        <taxon>Fungi</taxon>
        <taxon>Dikarya</taxon>
        <taxon>Ascomycota</taxon>
        <taxon>Pezizomycotina</taxon>
        <taxon>Dothideomycetes</taxon>
        <taxon>Pleosporomycetidae</taxon>
        <taxon>Pleosporales</taxon>
        <taxon>Dothidotthiaceae</taxon>
        <taxon>Dothidotthia</taxon>
    </lineage>
</organism>
<proteinExistence type="predicted"/>
<dbReference type="AlphaFoldDB" id="A0A6A6ASV6"/>
<evidence type="ECO:0008006" key="3">
    <source>
        <dbReference type="Google" id="ProtNLM"/>
    </source>
</evidence>
<sequence>MTRPPTPSTPPPTHLLTLLTTPSYPEAESLFRRLASTRARVHGPTSPDTLDNSAALALLLSLQAKHEEAAYLLRGVVTARTQSLGSTHDKTVQSVNWLAEVLLREGDLAGAERLCRGLLDGGVEGEAVLDGMHILAQVLLEQGQLGEAERVARRVVKGRERVLGVAHVDTLIGVHTLARVLAAGRRWGEAVECFEWAWCGMEGRLGGEHVDVREFLGDLERAREEMGKGVEGECSIV</sequence>
<dbReference type="Gene3D" id="1.25.40.10">
    <property type="entry name" value="Tetratricopeptide repeat domain"/>
    <property type="match status" value="2"/>
</dbReference>
<dbReference type="EMBL" id="ML977499">
    <property type="protein sequence ID" value="KAF2133631.1"/>
    <property type="molecule type" value="Genomic_DNA"/>
</dbReference>
<reference evidence="1" key="1">
    <citation type="journal article" date="2020" name="Stud. Mycol.">
        <title>101 Dothideomycetes genomes: a test case for predicting lifestyles and emergence of pathogens.</title>
        <authorList>
            <person name="Haridas S."/>
            <person name="Albert R."/>
            <person name="Binder M."/>
            <person name="Bloem J."/>
            <person name="Labutti K."/>
            <person name="Salamov A."/>
            <person name="Andreopoulos B."/>
            <person name="Baker S."/>
            <person name="Barry K."/>
            <person name="Bills G."/>
            <person name="Bluhm B."/>
            <person name="Cannon C."/>
            <person name="Castanera R."/>
            <person name="Culley D."/>
            <person name="Daum C."/>
            <person name="Ezra D."/>
            <person name="Gonzalez J."/>
            <person name="Henrissat B."/>
            <person name="Kuo A."/>
            <person name="Liang C."/>
            <person name="Lipzen A."/>
            <person name="Lutzoni F."/>
            <person name="Magnuson J."/>
            <person name="Mondo S."/>
            <person name="Nolan M."/>
            <person name="Ohm R."/>
            <person name="Pangilinan J."/>
            <person name="Park H.-J."/>
            <person name="Ramirez L."/>
            <person name="Alfaro M."/>
            <person name="Sun H."/>
            <person name="Tritt A."/>
            <person name="Yoshinaga Y."/>
            <person name="Zwiers L.-H."/>
            <person name="Turgeon B."/>
            <person name="Goodwin S."/>
            <person name="Spatafora J."/>
            <person name="Crous P."/>
            <person name="Grigoriev I."/>
        </authorList>
    </citation>
    <scope>NUCLEOTIDE SEQUENCE</scope>
    <source>
        <strain evidence="1">CBS 119687</strain>
    </source>
</reference>
<evidence type="ECO:0000313" key="1">
    <source>
        <dbReference type="EMBL" id="KAF2133631.1"/>
    </source>
</evidence>
<dbReference type="PANTHER" id="PTHR46082">
    <property type="entry name" value="ATP/GTP-BINDING PROTEIN-RELATED"/>
    <property type="match status" value="1"/>
</dbReference>
<dbReference type="SUPFAM" id="SSF48452">
    <property type="entry name" value="TPR-like"/>
    <property type="match status" value="2"/>
</dbReference>
<dbReference type="InterPro" id="IPR053137">
    <property type="entry name" value="NLR-like"/>
</dbReference>
<evidence type="ECO:0000313" key="2">
    <source>
        <dbReference type="Proteomes" id="UP000799771"/>
    </source>
</evidence>
<name>A0A6A6ASV6_9PLEO</name>
<accession>A0A6A6ASV6</accession>
<protein>
    <recommendedName>
        <fullName evidence="3">TPR-like protein</fullName>
    </recommendedName>
</protein>
<keyword evidence="2" id="KW-1185">Reference proteome</keyword>
<dbReference type="InterPro" id="IPR011990">
    <property type="entry name" value="TPR-like_helical_dom_sf"/>
</dbReference>
<dbReference type="GeneID" id="54403589"/>
<dbReference type="PANTHER" id="PTHR46082:SF6">
    <property type="entry name" value="AAA+ ATPASE DOMAIN-CONTAINING PROTEIN-RELATED"/>
    <property type="match status" value="1"/>
</dbReference>
<dbReference type="RefSeq" id="XP_033528018.1">
    <property type="nucleotide sequence ID" value="XM_033663157.1"/>
</dbReference>
<dbReference type="Pfam" id="PF13374">
    <property type="entry name" value="TPR_10"/>
    <property type="match status" value="1"/>
</dbReference>
<dbReference type="Proteomes" id="UP000799771">
    <property type="component" value="Unassembled WGS sequence"/>
</dbReference>